<evidence type="ECO:0000256" key="3">
    <source>
        <dbReference type="ARBA" id="ARBA00023082"/>
    </source>
</evidence>
<dbReference type="NCBIfam" id="TIGR02937">
    <property type="entry name" value="sigma70-ECF"/>
    <property type="match status" value="1"/>
</dbReference>
<dbReference type="InterPro" id="IPR013325">
    <property type="entry name" value="RNA_pol_sigma_r2"/>
</dbReference>
<dbReference type="CDD" id="cd06171">
    <property type="entry name" value="Sigma70_r4"/>
    <property type="match status" value="1"/>
</dbReference>
<evidence type="ECO:0000259" key="5">
    <source>
        <dbReference type="Pfam" id="PF04542"/>
    </source>
</evidence>
<dbReference type="OrthoDB" id="9797134at2"/>
<dbReference type="RefSeq" id="WP_123089230.1">
    <property type="nucleotide sequence ID" value="NZ_RIBS01000013.1"/>
</dbReference>
<dbReference type="InterPro" id="IPR007627">
    <property type="entry name" value="RNA_pol_sigma70_r2"/>
</dbReference>
<dbReference type="InterPro" id="IPR039425">
    <property type="entry name" value="RNA_pol_sigma-70-like"/>
</dbReference>
<protein>
    <submittedName>
        <fullName evidence="7">RNA polymerase sigma factor</fullName>
    </submittedName>
</protein>
<dbReference type="PANTHER" id="PTHR43133:SF63">
    <property type="entry name" value="RNA POLYMERASE SIGMA FACTOR FECI-RELATED"/>
    <property type="match status" value="1"/>
</dbReference>
<dbReference type="InterPro" id="IPR036388">
    <property type="entry name" value="WH-like_DNA-bd_sf"/>
</dbReference>
<evidence type="ECO:0000256" key="4">
    <source>
        <dbReference type="ARBA" id="ARBA00023163"/>
    </source>
</evidence>
<evidence type="ECO:0000313" key="8">
    <source>
        <dbReference type="Proteomes" id="UP000267049"/>
    </source>
</evidence>
<dbReference type="InterPro" id="IPR013249">
    <property type="entry name" value="RNA_pol_sigma70_r4_t2"/>
</dbReference>
<gene>
    <name evidence="7" type="ORF">EER27_16425</name>
</gene>
<dbReference type="GO" id="GO:0003677">
    <property type="term" value="F:DNA binding"/>
    <property type="evidence" value="ECO:0007669"/>
    <property type="project" value="InterPro"/>
</dbReference>
<name>A0A3M8SR70_9GAMM</name>
<dbReference type="EMBL" id="RIBS01000013">
    <property type="protein sequence ID" value="RNF81704.1"/>
    <property type="molecule type" value="Genomic_DNA"/>
</dbReference>
<accession>A0A3M8SR70</accession>
<organism evidence="7 8">
    <name type="scientific">Montanilutibacter psychrotolerans</name>
    <dbReference type="NCBI Taxonomy" id="1327343"/>
    <lineage>
        <taxon>Bacteria</taxon>
        <taxon>Pseudomonadati</taxon>
        <taxon>Pseudomonadota</taxon>
        <taxon>Gammaproteobacteria</taxon>
        <taxon>Lysobacterales</taxon>
        <taxon>Lysobacteraceae</taxon>
        <taxon>Montanilutibacter</taxon>
    </lineage>
</organism>
<dbReference type="Pfam" id="PF04542">
    <property type="entry name" value="Sigma70_r2"/>
    <property type="match status" value="1"/>
</dbReference>
<comment type="caution">
    <text evidence="7">The sequence shown here is derived from an EMBL/GenBank/DDBJ whole genome shotgun (WGS) entry which is preliminary data.</text>
</comment>
<dbReference type="Gene3D" id="1.10.1740.10">
    <property type="match status" value="1"/>
</dbReference>
<dbReference type="Proteomes" id="UP000267049">
    <property type="component" value="Unassembled WGS sequence"/>
</dbReference>
<keyword evidence="2" id="KW-0805">Transcription regulation</keyword>
<evidence type="ECO:0000259" key="6">
    <source>
        <dbReference type="Pfam" id="PF08281"/>
    </source>
</evidence>
<dbReference type="GO" id="GO:0016987">
    <property type="term" value="F:sigma factor activity"/>
    <property type="evidence" value="ECO:0007669"/>
    <property type="project" value="UniProtKB-KW"/>
</dbReference>
<dbReference type="GO" id="GO:0006352">
    <property type="term" value="P:DNA-templated transcription initiation"/>
    <property type="evidence" value="ECO:0007669"/>
    <property type="project" value="InterPro"/>
</dbReference>
<evidence type="ECO:0000256" key="2">
    <source>
        <dbReference type="ARBA" id="ARBA00023015"/>
    </source>
</evidence>
<dbReference type="Pfam" id="PF08281">
    <property type="entry name" value="Sigma70_r4_2"/>
    <property type="match status" value="1"/>
</dbReference>
<dbReference type="AlphaFoldDB" id="A0A3M8SR70"/>
<feature type="domain" description="RNA polymerase sigma factor 70 region 4 type 2" evidence="6">
    <location>
        <begin position="114"/>
        <end position="165"/>
    </location>
</feature>
<reference evidence="7 8" key="1">
    <citation type="submission" date="2018-11" db="EMBL/GenBank/DDBJ databases">
        <title>Lysobacter cryohumiis sp. nov., isolated from soil in the Tianshan Mountains, Xinjiang, China.</title>
        <authorList>
            <person name="Luo Y."/>
            <person name="Sheng H."/>
        </authorList>
    </citation>
    <scope>NUCLEOTIDE SEQUENCE [LARGE SCALE GENOMIC DNA]</scope>
    <source>
        <strain evidence="7 8">ZS60</strain>
    </source>
</reference>
<evidence type="ECO:0000256" key="1">
    <source>
        <dbReference type="ARBA" id="ARBA00010641"/>
    </source>
</evidence>
<dbReference type="InterPro" id="IPR013324">
    <property type="entry name" value="RNA_pol_sigma_r3/r4-like"/>
</dbReference>
<sequence>MSENTAAVDDGFERFLREHRDALVGFLARRAGEEDAKDIAQESMVRLMRYRAQPPEQLKLLMYRIALNVLNDRGRRQQTRQAGAHVSLDEDYDNLPSGEASHDQRVAHQQELVLVRAAILQLPERCRQVYLLNRLEGMSYSEIARHCGISVKAVEKHIGKALAQLRLKLKQAGMAAMERP</sequence>
<feature type="domain" description="RNA polymerase sigma-70 region 2" evidence="5">
    <location>
        <begin position="16"/>
        <end position="78"/>
    </location>
</feature>
<keyword evidence="8" id="KW-1185">Reference proteome</keyword>
<dbReference type="Gene3D" id="1.10.10.10">
    <property type="entry name" value="Winged helix-like DNA-binding domain superfamily/Winged helix DNA-binding domain"/>
    <property type="match status" value="1"/>
</dbReference>
<dbReference type="InterPro" id="IPR014284">
    <property type="entry name" value="RNA_pol_sigma-70_dom"/>
</dbReference>
<evidence type="ECO:0000313" key="7">
    <source>
        <dbReference type="EMBL" id="RNF81704.1"/>
    </source>
</evidence>
<dbReference type="SUPFAM" id="SSF88946">
    <property type="entry name" value="Sigma2 domain of RNA polymerase sigma factors"/>
    <property type="match status" value="1"/>
</dbReference>
<dbReference type="PANTHER" id="PTHR43133">
    <property type="entry name" value="RNA POLYMERASE ECF-TYPE SIGMA FACTO"/>
    <property type="match status" value="1"/>
</dbReference>
<dbReference type="SUPFAM" id="SSF88659">
    <property type="entry name" value="Sigma3 and sigma4 domains of RNA polymerase sigma factors"/>
    <property type="match status" value="1"/>
</dbReference>
<proteinExistence type="inferred from homology"/>
<keyword evidence="4" id="KW-0804">Transcription</keyword>
<comment type="similarity">
    <text evidence="1">Belongs to the sigma-70 factor family. ECF subfamily.</text>
</comment>
<keyword evidence="3" id="KW-0731">Sigma factor</keyword>